<sequence length="97" mass="11346">MKNNLGLQYRNVRKGQNKYSDFDSDRLSDRLNSPKRKRVVGKEKHKKFRLKLEKFNPVITCSSVIDNNLIEFLAEGLATLQLGDKQRRELDYDSGRC</sequence>
<proteinExistence type="predicted"/>
<name>A0AAV4TFD2_CAEEX</name>
<organism evidence="1 2">
    <name type="scientific">Caerostris extrusa</name>
    <name type="common">Bark spider</name>
    <name type="synonym">Caerostris bankana</name>
    <dbReference type="NCBI Taxonomy" id="172846"/>
    <lineage>
        <taxon>Eukaryota</taxon>
        <taxon>Metazoa</taxon>
        <taxon>Ecdysozoa</taxon>
        <taxon>Arthropoda</taxon>
        <taxon>Chelicerata</taxon>
        <taxon>Arachnida</taxon>
        <taxon>Araneae</taxon>
        <taxon>Araneomorphae</taxon>
        <taxon>Entelegynae</taxon>
        <taxon>Araneoidea</taxon>
        <taxon>Araneidae</taxon>
        <taxon>Caerostris</taxon>
    </lineage>
</organism>
<dbReference type="Proteomes" id="UP001054945">
    <property type="component" value="Unassembled WGS sequence"/>
</dbReference>
<accession>A0AAV4TFD2</accession>
<keyword evidence="2" id="KW-1185">Reference proteome</keyword>
<evidence type="ECO:0000313" key="1">
    <source>
        <dbReference type="EMBL" id="GIY45338.1"/>
    </source>
</evidence>
<reference evidence="1 2" key="1">
    <citation type="submission" date="2021-06" db="EMBL/GenBank/DDBJ databases">
        <title>Caerostris extrusa draft genome.</title>
        <authorList>
            <person name="Kono N."/>
            <person name="Arakawa K."/>
        </authorList>
    </citation>
    <scope>NUCLEOTIDE SEQUENCE [LARGE SCALE GENOMIC DNA]</scope>
</reference>
<dbReference type="AlphaFoldDB" id="A0AAV4TFD2"/>
<evidence type="ECO:0000313" key="2">
    <source>
        <dbReference type="Proteomes" id="UP001054945"/>
    </source>
</evidence>
<dbReference type="EMBL" id="BPLR01011260">
    <property type="protein sequence ID" value="GIY45338.1"/>
    <property type="molecule type" value="Genomic_DNA"/>
</dbReference>
<gene>
    <name evidence="1" type="ORF">CEXT_751901</name>
</gene>
<protein>
    <submittedName>
        <fullName evidence="1">Uncharacterized protein</fullName>
    </submittedName>
</protein>
<comment type="caution">
    <text evidence="1">The sequence shown here is derived from an EMBL/GenBank/DDBJ whole genome shotgun (WGS) entry which is preliminary data.</text>
</comment>